<gene>
    <name evidence="1" type="ORF">HF203_14070</name>
</gene>
<evidence type="ECO:0000313" key="2">
    <source>
        <dbReference type="Proteomes" id="UP000740754"/>
    </source>
</evidence>
<name>A0ABX1IBC2_9GAMM</name>
<dbReference type="EMBL" id="JAAXKX010000025">
    <property type="protein sequence ID" value="NKN34349.1"/>
    <property type="molecule type" value="Genomic_DNA"/>
</dbReference>
<protein>
    <submittedName>
        <fullName evidence="1">Uncharacterized protein</fullName>
    </submittedName>
</protein>
<proteinExistence type="predicted"/>
<keyword evidence="2" id="KW-1185">Reference proteome</keyword>
<reference evidence="1 2" key="1">
    <citation type="submission" date="2020-04" db="EMBL/GenBank/DDBJ databases">
        <title>Draft Whole-Genome sequence of Marichromatium bheemlicum DSM 18632, type strain.</title>
        <authorList>
            <person name="Kyndt J.A."/>
            <person name="Meyer T.E."/>
        </authorList>
    </citation>
    <scope>NUCLEOTIDE SEQUENCE [LARGE SCALE GENOMIC DNA]</scope>
    <source>
        <strain evidence="1 2">DSM 18632</strain>
    </source>
</reference>
<dbReference type="RefSeq" id="WP_168670735.1">
    <property type="nucleotide sequence ID" value="NZ_JAAXKX010000025.1"/>
</dbReference>
<dbReference type="Proteomes" id="UP000740754">
    <property type="component" value="Unassembled WGS sequence"/>
</dbReference>
<evidence type="ECO:0000313" key="1">
    <source>
        <dbReference type="EMBL" id="NKN34349.1"/>
    </source>
</evidence>
<sequence>MRTPSRDTFLDPREQPHALVPEHQPQLQTWDELTQAQQHTNDREPPFARQIEAAVLRGLR</sequence>
<accession>A0ABX1IBC2</accession>
<organism evidence="1 2">
    <name type="scientific">Marichromatium bheemlicum</name>
    <dbReference type="NCBI Taxonomy" id="365339"/>
    <lineage>
        <taxon>Bacteria</taxon>
        <taxon>Pseudomonadati</taxon>
        <taxon>Pseudomonadota</taxon>
        <taxon>Gammaproteobacteria</taxon>
        <taxon>Chromatiales</taxon>
        <taxon>Chromatiaceae</taxon>
        <taxon>Marichromatium</taxon>
    </lineage>
</organism>
<comment type="caution">
    <text evidence="1">The sequence shown here is derived from an EMBL/GenBank/DDBJ whole genome shotgun (WGS) entry which is preliminary data.</text>
</comment>